<protein>
    <recommendedName>
        <fullName evidence="3">C4-type zinc ribbon domain-containing protein</fullName>
    </recommendedName>
</protein>
<evidence type="ECO:0000313" key="2">
    <source>
        <dbReference type="Proteomes" id="UP000736328"/>
    </source>
</evidence>
<dbReference type="EMBL" id="JACQXR010000085">
    <property type="protein sequence ID" value="MBI4726850.1"/>
    <property type="molecule type" value="Genomic_DNA"/>
</dbReference>
<gene>
    <name evidence="1" type="ORF">HY768_06455</name>
</gene>
<evidence type="ECO:0000313" key="1">
    <source>
        <dbReference type="EMBL" id="MBI4726850.1"/>
    </source>
</evidence>
<dbReference type="Gene3D" id="1.10.287.1490">
    <property type="match status" value="1"/>
</dbReference>
<evidence type="ECO:0008006" key="3">
    <source>
        <dbReference type="Google" id="ProtNLM"/>
    </source>
</evidence>
<sequence length="117" mass="13367">MIHPQLELLVTLHDLELMIKESTEEANKQEAMGFKIEVSQDHLNQALSEIEKQVDPEILNRYKKLKQKYGRPVVPVINGVCCGCYIMMPTSQATNTKRNQTITNCGNCGRFLYWPAV</sequence>
<accession>A0A933I928</accession>
<dbReference type="AlphaFoldDB" id="A0A933I928"/>
<dbReference type="Proteomes" id="UP000736328">
    <property type="component" value="Unassembled WGS sequence"/>
</dbReference>
<proteinExistence type="predicted"/>
<comment type="caution">
    <text evidence="1">The sequence shown here is derived from an EMBL/GenBank/DDBJ whole genome shotgun (WGS) entry which is preliminary data.</text>
</comment>
<reference evidence="1" key="1">
    <citation type="submission" date="2020-07" db="EMBL/GenBank/DDBJ databases">
        <title>Huge and variable diversity of episymbiotic CPR bacteria and DPANN archaea in groundwater ecosystems.</title>
        <authorList>
            <person name="He C.Y."/>
            <person name="Keren R."/>
            <person name="Whittaker M."/>
            <person name="Farag I.F."/>
            <person name="Doudna J."/>
            <person name="Cate J.H.D."/>
            <person name="Banfield J.F."/>
        </authorList>
    </citation>
    <scope>NUCLEOTIDE SEQUENCE</scope>
    <source>
        <strain evidence="1">NC_groundwater_1520_Pr4_B-0.1um_53_5</strain>
    </source>
</reference>
<name>A0A933I928_UNCT6</name>
<organism evidence="1 2">
    <name type="scientific">candidate division TA06 bacterium</name>
    <dbReference type="NCBI Taxonomy" id="2250710"/>
    <lineage>
        <taxon>Bacteria</taxon>
        <taxon>Bacteria division TA06</taxon>
    </lineage>
</organism>